<dbReference type="EMBL" id="CP016374">
    <property type="protein sequence ID" value="AQX00449.1"/>
    <property type="molecule type" value="Genomic_DNA"/>
</dbReference>
<reference evidence="1 2" key="1">
    <citation type="submission" date="2016-07" db="EMBL/GenBank/DDBJ databases">
        <title>Revisiting the taxonomy of the Elizabethkingia Genus using Whole-Genome Sequencing, Optical Mapping, and MALDI-TOF, along with proposal of three novel Elizabethkingia species: Elizabethkingia bruuniana sp. nov., Elizabethkingia ursingii sp. nov., and Elizabethkingia occulta sp. nov.</title>
        <authorList>
            <person name="Nicholson A.C."/>
        </authorList>
    </citation>
    <scope>NUCLEOTIDE SEQUENCE [LARGE SCALE GENOMIC DNA]</scope>
    <source>
        <strain evidence="1 2">F3201</strain>
    </source>
</reference>
<dbReference type="AlphaFoldDB" id="A0AAU8URT4"/>
<proteinExistence type="predicted"/>
<gene>
    <name evidence="1" type="ORF">BBD32_02700</name>
</gene>
<sequence length="96" mass="11200">MKQIQEFKSEKDYLEYLRCYYSGIALQGLLAGNLAKKSTVELMAVEAVNYADELIKQLKLQLSGEMVDEKVDDDSFKHFRNKHFTKSKYVKLVMKK</sequence>
<organism evidence="1 2">
    <name type="scientific">Elizabethkingia anophelis</name>
    <dbReference type="NCBI Taxonomy" id="1117645"/>
    <lineage>
        <taxon>Bacteria</taxon>
        <taxon>Pseudomonadati</taxon>
        <taxon>Bacteroidota</taxon>
        <taxon>Flavobacteriia</taxon>
        <taxon>Flavobacteriales</taxon>
        <taxon>Weeksellaceae</taxon>
        <taxon>Elizabethkingia</taxon>
    </lineage>
</organism>
<evidence type="ECO:0000313" key="1">
    <source>
        <dbReference type="EMBL" id="AQX00449.1"/>
    </source>
</evidence>
<dbReference type="Proteomes" id="UP000190848">
    <property type="component" value="Chromosome"/>
</dbReference>
<protein>
    <submittedName>
        <fullName evidence="1">Uncharacterized protein</fullName>
    </submittedName>
</protein>
<evidence type="ECO:0000313" key="2">
    <source>
        <dbReference type="Proteomes" id="UP000190848"/>
    </source>
</evidence>
<accession>A0AAU8URT4</accession>
<dbReference type="RefSeq" id="WP_078395141.1">
    <property type="nucleotide sequence ID" value="NZ_CP016374.1"/>
</dbReference>
<name>A0AAU8URT4_9FLAO</name>